<dbReference type="InterPro" id="IPR031986">
    <property type="entry name" value="GD_N"/>
</dbReference>
<keyword evidence="4 10" id="KW-0732">Signal</keyword>
<keyword evidence="12" id="KW-0472">Membrane</keyword>
<dbReference type="PROSITE" id="PS50240">
    <property type="entry name" value="TRYPSIN_DOM"/>
    <property type="match status" value="1"/>
</dbReference>
<feature type="signal peptide" evidence="10">
    <location>
        <begin position="1"/>
        <end position="24"/>
    </location>
</feature>
<reference evidence="12" key="1">
    <citation type="journal article" date="2014" name="Insect Biochem. Mol. Biol.">
        <title>An insight into the sialome of the frog biting fly, Corethrella appendiculata.</title>
        <authorList>
            <person name="Ribeiro J.M.C."/>
            <person name="Chagas A.C."/>
            <person name="Pham V.M."/>
            <person name="Lounibos L.P."/>
            <person name="Calvo E."/>
        </authorList>
    </citation>
    <scope>NUCLEOTIDE SEQUENCE</scope>
    <source>
        <tissue evidence="12">Salivary glands</tissue>
    </source>
</reference>
<dbReference type="GO" id="GO:0004252">
    <property type="term" value="F:serine-type endopeptidase activity"/>
    <property type="evidence" value="ECO:0007669"/>
    <property type="project" value="InterPro"/>
</dbReference>
<dbReference type="CDD" id="cd00190">
    <property type="entry name" value="Tryp_SPc"/>
    <property type="match status" value="1"/>
</dbReference>
<evidence type="ECO:0000256" key="6">
    <source>
        <dbReference type="ARBA" id="ARBA00022825"/>
    </source>
</evidence>
<evidence type="ECO:0000313" key="12">
    <source>
        <dbReference type="EMBL" id="JAB55172.1"/>
    </source>
</evidence>
<dbReference type="Pfam" id="PF00089">
    <property type="entry name" value="Trypsin"/>
    <property type="match status" value="1"/>
</dbReference>
<dbReference type="Gene3D" id="2.40.10.10">
    <property type="entry name" value="Trypsin-like serine proteases"/>
    <property type="match status" value="1"/>
</dbReference>
<dbReference type="Pfam" id="PF16030">
    <property type="entry name" value="GD_N"/>
    <property type="match status" value="2"/>
</dbReference>
<keyword evidence="12" id="KW-0812">Transmembrane</keyword>
<dbReference type="SUPFAM" id="SSF50494">
    <property type="entry name" value="Trypsin-like serine proteases"/>
    <property type="match status" value="1"/>
</dbReference>
<dbReference type="AlphaFoldDB" id="U5ESS6"/>
<dbReference type="FunFam" id="2.40.10.10:FF:000146">
    <property type="entry name" value="Serine protease 53"/>
    <property type="match status" value="1"/>
</dbReference>
<evidence type="ECO:0000256" key="3">
    <source>
        <dbReference type="ARBA" id="ARBA00022670"/>
    </source>
</evidence>
<protein>
    <submittedName>
        <fullName evidence="12">Putative transmembrane protease</fullName>
    </submittedName>
</protein>
<keyword evidence="2" id="KW-0964">Secreted</keyword>
<accession>U5ESS6</accession>
<comment type="similarity">
    <text evidence="9">Belongs to the peptidase S1 family. CLIP subfamily.</text>
</comment>
<dbReference type="PANTHER" id="PTHR24252:SF7">
    <property type="entry name" value="HYALIN"/>
    <property type="match status" value="1"/>
</dbReference>
<evidence type="ECO:0000256" key="5">
    <source>
        <dbReference type="ARBA" id="ARBA00022801"/>
    </source>
</evidence>
<evidence type="ECO:0000256" key="1">
    <source>
        <dbReference type="ARBA" id="ARBA00004613"/>
    </source>
</evidence>
<feature type="chain" id="PRO_5004659665" evidence="10">
    <location>
        <begin position="25"/>
        <end position="595"/>
    </location>
</feature>
<dbReference type="GO" id="GO:0006508">
    <property type="term" value="P:proteolysis"/>
    <property type="evidence" value="ECO:0007669"/>
    <property type="project" value="UniProtKB-KW"/>
</dbReference>
<dbReference type="PANTHER" id="PTHR24252">
    <property type="entry name" value="ACROSIN-RELATED"/>
    <property type="match status" value="1"/>
</dbReference>
<evidence type="ECO:0000256" key="2">
    <source>
        <dbReference type="ARBA" id="ARBA00022525"/>
    </source>
</evidence>
<keyword evidence="5" id="KW-0378">Hydrolase</keyword>
<evidence type="ECO:0000256" key="4">
    <source>
        <dbReference type="ARBA" id="ARBA00022729"/>
    </source>
</evidence>
<dbReference type="SMART" id="SM00020">
    <property type="entry name" value="Tryp_SPc"/>
    <property type="match status" value="1"/>
</dbReference>
<dbReference type="GO" id="GO:0005576">
    <property type="term" value="C:extracellular region"/>
    <property type="evidence" value="ECO:0007669"/>
    <property type="project" value="UniProtKB-SubCell"/>
</dbReference>
<dbReference type="PRINTS" id="PR00722">
    <property type="entry name" value="CHYMOTRYPSIN"/>
</dbReference>
<keyword evidence="8" id="KW-1015">Disulfide bond</keyword>
<dbReference type="InterPro" id="IPR001254">
    <property type="entry name" value="Trypsin_dom"/>
</dbReference>
<evidence type="ECO:0000259" key="11">
    <source>
        <dbReference type="PROSITE" id="PS50240"/>
    </source>
</evidence>
<dbReference type="InterPro" id="IPR043504">
    <property type="entry name" value="Peptidase_S1_PA_chymotrypsin"/>
</dbReference>
<name>U5ESS6_9DIPT</name>
<proteinExistence type="evidence at transcript level"/>
<comment type="subcellular location">
    <subcellularLocation>
        <location evidence="1">Secreted</location>
    </subcellularLocation>
</comment>
<evidence type="ECO:0000256" key="8">
    <source>
        <dbReference type="ARBA" id="ARBA00023157"/>
    </source>
</evidence>
<keyword evidence="7" id="KW-0865">Zymogen</keyword>
<keyword evidence="3 12" id="KW-0645">Protease</keyword>
<evidence type="ECO:0000256" key="10">
    <source>
        <dbReference type="SAM" id="SignalP"/>
    </source>
</evidence>
<dbReference type="InterPro" id="IPR001314">
    <property type="entry name" value="Peptidase_S1A"/>
</dbReference>
<dbReference type="InterPro" id="IPR009003">
    <property type="entry name" value="Peptidase_S1_PA"/>
</dbReference>
<dbReference type="EMBL" id="GANO01004699">
    <property type="protein sequence ID" value="JAB55172.1"/>
    <property type="molecule type" value="mRNA"/>
</dbReference>
<evidence type="ECO:0000256" key="7">
    <source>
        <dbReference type="ARBA" id="ARBA00023145"/>
    </source>
</evidence>
<organism evidence="12">
    <name type="scientific">Corethrella appendiculata</name>
    <dbReference type="NCBI Taxonomy" id="1370023"/>
    <lineage>
        <taxon>Eukaryota</taxon>
        <taxon>Metazoa</taxon>
        <taxon>Ecdysozoa</taxon>
        <taxon>Arthropoda</taxon>
        <taxon>Hexapoda</taxon>
        <taxon>Insecta</taxon>
        <taxon>Pterygota</taxon>
        <taxon>Neoptera</taxon>
        <taxon>Endopterygota</taxon>
        <taxon>Diptera</taxon>
        <taxon>Nematocera</taxon>
        <taxon>Culicoidea</taxon>
        <taxon>Chaoboridae</taxon>
        <taxon>Corethrella</taxon>
    </lineage>
</organism>
<evidence type="ECO:0000256" key="9">
    <source>
        <dbReference type="ARBA" id="ARBA00024195"/>
    </source>
</evidence>
<sequence length="595" mass="67320">MITASTNIFVILIIICVSFKNALGDSQTRTQCSEIIKFEYLNFHQKNFSAIITLRSQTIKRSPTIEIEFDREITLLTNYLGHTTTTNNRNFRITNNNVILYPHERVNFKIEIDYDTQIRPSINEIKMNGDVLCTNSKPQLYPSTSSPSSSSSSLLSVSSPSKFTHTSNTNHNFTSTCQALEIISVNSGRLDAVVNLNTEVTVYGITVEIIFRNPVYSIGNEFGRVTKFNNVKFKIENSTLILLANSNLDLDFYVKFNEYGDVPDVENILFNNKDICKNQRIRRDQATTAAPDIVFRDHSTNRSPSSLYSYKTETTTNSNYCDDCEDIRDNYDSSICASIPRNLVSLRIIGGKFVKQGEFPWHAAIFVDNTFSCGGSLISRRTILTVAHCLVASNTVQTLSTQNMRIYLGLLNLNDSNLRFHYSVSRIIIHKDFNPIKYTTDIGLVILTNNVAINEQIKPVCLYNRTRDITTLYDRDGSVAGWGINRNDEINHRLKYLKMPVVSQKVCMQSNRYYSNILAFGESFCAGNNDAATSVCNGDSGGGLVFENDEDSKYYIRGIISVSAQKQNQLTCDPEIYTVFTDVSKFLKWIRKNLL</sequence>
<keyword evidence="6" id="KW-0720">Serine protease</keyword>
<feature type="domain" description="Peptidase S1" evidence="11">
    <location>
        <begin position="348"/>
        <end position="595"/>
    </location>
</feature>